<feature type="repeat" description="ANK" evidence="1">
    <location>
        <begin position="508"/>
        <end position="540"/>
    </location>
</feature>
<gene>
    <name evidence="3" type="ORF">TVAG_441360</name>
</gene>
<dbReference type="InterPro" id="IPR020683">
    <property type="entry name" value="DUF3447"/>
</dbReference>
<feature type="repeat" description="ANK" evidence="1">
    <location>
        <begin position="343"/>
        <end position="375"/>
    </location>
</feature>
<feature type="domain" description="DUF3447" evidence="2">
    <location>
        <begin position="196"/>
        <end position="271"/>
    </location>
</feature>
<dbReference type="InParanoid" id="A2FF92"/>
<name>A2FF92_TRIV3</name>
<dbReference type="InterPro" id="IPR002110">
    <property type="entry name" value="Ankyrin_rpt"/>
</dbReference>
<feature type="repeat" description="ANK" evidence="1">
    <location>
        <begin position="475"/>
        <end position="507"/>
    </location>
</feature>
<dbReference type="OrthoDB" id="539213at2759"/>
<dbReference type="Pfam" id="PF12796">
    <property type="entry name" value="Ank_2"/>
    <property type="match status" value="2"/>
</dbReference>
<evidence type="ECO:0000313" key="3">
    <source>
        <dbReference type="EMBL" id="EAX96422.1"/>
    </source>
</evidence>
<dbReference type="PANTHER" id="PTHR24182">
    <property type="entry name" value="ANKYRIN REPEAT AND SOCS BOX CONTAINING 4"/>
    <property type="match status" value="1"/>
</dbReference>
<dbReference type="SUPFAM" id="SSF140860">
    <property type="entry name" value="Pseudo ankyrin repeat-like"/>
    <property type="match status" value="1"/>
</dbReference>
<dbReference type="PRINTS" id="PR01415">
    <property type="entry name" value="ANKYRIN"/>
</dbReference>
<accession>A2FF92</accession>
<dbReference type="Pfam" id="PF11929">
    <property type="entry name" value="DUF3447"/>
    <property type="match status" value="1"/>
</dbReference>
<proteinExistence type="predicted"/>
<keyword evidence="4" id="KW-1185">Reference proteome</keyword>
<reference evidence="3" key="1">
    <citation type="submission" date="2006-10" db="EMBL/GenBank/DDBJ databases">
        <authorList>
            <person name="Amadeo P."/>
            <person name="Zhao Q."/>
            <person name="Wortman J."/>
            <person name="Fraser-Liggett C."/>
            <person name="Carlton J."/>
        </authorList>
    </citation>
    <scope>NUCLEOTIDE SEQUENCE</scope>
    <source>
        <strain evidence="3">G3</strain>
    </source>
</reference>
<organism evidence="3 4">
    <name type="scientific">Trichomonas vaginalis (strain ATCC PRA-98 / G3)</name>
    <dbReference type="NCBI Taxonomy" id="412133"/>
    <lineage>
        <taxon>Eukaryota</taxon>
        <taxon>Metamonada</taxon>
        <taxon>Parabasalia</taxon>
        <taxon>Trichomonadida</taxon>
        <taxon>Trichomonadidae</taxon>
        <taxon>Trichomonas</taxon>
    </lineage>
</organism>
<protein>
    <recommendedName>
        <fullName evidence="2">DUF3447 domain-containing protein</fullName>
    </recommendedName>
</protein>
<dbReference type="RefSeq" id="XP_001309352.1">
    <property type="nucleotide sequence ID" value="XM_001309351.1"/>
</dbReference>
<dbReference type="InterPro" id="IPR036770">
    <property type="entry name" value="Ankyrin_rpt-contain_sf"/>
</dbReference>
<evidence type="ECO:0000259" key="2">
    <source>
        <dbReference type="Pfam" id="PF11929"/>
    </source>
</evidence>
<sequence>MSNQDFHPNKYSELRSIYKYYIDSYNSLYQLKTDKEEELNSIYKIIKTELIDSKKCIPQNIIRAILYIIPYNNRYTKSYLSLAKLISDDYHIKEVNNVRLISNFLFYKEYGNKLDTSADFEKLITKNLDIHTKDTIYRAIMYNNKDKFIIYTESDEFVEDQKFVSYLYPVDGIYSFLELCCYHGAVDCFKLLRTKFNSQITKKCLEFSFLGGNQEIISECLKFQTPDKECMKYAIISHNIDFVTFLMNEYNIMIDLDYCGKFKNLESFLVYFDQTNDINNCFVYSAMFDIPSLSEYFLSHGANINTKNKNIKTALYIAAEINGKKNAELLISHGANINETNVLRQTALHRTAPYNSKETAELLISYGASINEKDYDGATALHHAAFHNSKETAELLISHGANISEKDNDGKTALHHAASHNSKEIAELLISHGANINKKDNDGKTSLHYAASHNSKETAELLISHGANISEKDNDGKTALHYAASHNSKETAELLISHGANINKKDGDGKTSLHYAASHNSKETAELLISHGANINKKDGDGQSHL</sequence>
<dbReference type="Pfam" id="PF13637">
    <property type="entry name" value="Ank_4"/>
    <property type="match status" value="1"/>
</dbReference>
<feature type="repeat" description="ANK" evidence="1">
    <location>
        <begin position="442"/>
        <end position="474"/>
    </location>
</feature>
<feature type="repeat" description="ANK" evidence="1">
    <location>
        <begin position="310"/>
        <end position="342"/>
    </location>
</feature>
<dbReference type="PROSITE" id="PS50088">
    <property type="entry name" value="ANK_REPEAT"/>
    <property type="match status" value="7"/>
</dbReference>
<evidence type="ECO:0000256" key="1">
    <source>
        <dbReference type="PROSITE-ProRule" id="PRU00023"/>
    </source>
</evidence>
<reference evidence="3" key="2">
    <citation type="journal article" date="2007" name="Science">
        <title>Draft genome sequence of the sexually transmitted pathogen Trichomonas vaginalis.</title>
        <authorList>
            <person name="Carlton J.M."/>
            <person name="Hirt R.P."/>
            <person name="Silva J.C."/>
            <person name="Delcher A.L."/>
            <person name="Schatz M."/>
            <person name="Zhao Q."/>
            <person name="Wortman J.R."/>
            <person name="Bidwell S.L."/>
            <person name="Alsmark U.C.M."/>
            <person name="Besteiro S."/>
            <person name="Sicheritz-Ponten T."/>
            <person name="Noel C.J."/>
            <person name="Dacks J.B."/>
            <person name="Foster P.G."/>
            <person name="Simillion C."/>
            <person name="Van de Peer Y."/>
            <person name="Miranda-Saavedra D."/>
            <person name="Barton G.J."/>
            <person name="Westrop G.D."/>
            <person name="Mueller S."/>
            <person name="Dessi D."/>
            <person name="Fiori P.L."/>
            <person name="Ren Q."/>
            <person name="Paulsen I."/>
            <person name="Zhang H."/>
            <person name="Bastida-Corcuera F.D."/>
            <person name="Simoes-Barbosa A."/>
            <person name="Brown M.T."/>
            <person name="Hayes R.D."/>
            <person name="Mukherjee M."/>
            <person name="Okumura C.Y."/>
            <person name="Schneider R."/>
            <person name="Smith A.J."/>
            <person name="Vanacova S."/>
            <person name="Villalvazo M."/>
            <person name="Haas B.J."/>
            <person name="Pertea M."/>
            <person name="Feldblyum T.V."/>
            <person name="Utterback T.R."/>
            <person name="Shu C.L."/>
            <person name="Osoegawa K."/>
            <person name="de Jong P.J."/>
            <person name="Hrdy I."/>
            <person name="Horvathova L."/>
            <person name="Zubacova Z."/>
            <person name="Dolezal P."/>
            <person name="Malik S.B."/>
            <person name="Logsdon J.M. Jr."/>
            <person name="Henze K."/>
            <person name="Gupta A."/>
            <person name="Wang C.C."/>
            <person name="Dunne R.L."/>
            <person name="Upcroft J.A."/>
            <person name="Upcroft P."/>
            <person name="White O."/>
            <person name="Salzberg S.L."/>
            <person name="Tang P."/>
            <person name="Chiu C.-H."/>
            <person name="Lee Y.-S."/>
            <person name="Embley T.M."/>
            <person name="Coombs G.H."/>
            <person name="Mottram J.C."/>
            <person name="Tachezy J."/>
            <person name="Fraser-Liggett C.M."/>
            <person name="Johnson P.J."/>
        </authorList>
    </citation>
    <scope>NUCLEOTIDE SEQUENCE [LARGE SCALE GENOMIC DNA]</scope>
    <source>
        <strain evidence="3">G3</strain>
    </source>
</reference>
<dbReference type="AlphaFoldDB" id="A2FF92"/>
<dbReference type="KEGG" id="tva:4754194"/>
<dbReference type="SMR" id="A2FF92"/>
<dbReference type="SUPFAM" id="SSF48403">
    <property type="entry name" value="Ankyrin repeat"/>
    <property type="match status" value="1"/>
</dbReference>
<dbReference type="Gene3D" id="1.25.40.20">
    <property type="entry name" value="Ankyrin repeat-containing domain"/>
    <property type="match status" value="4"/>
</dbReference>
<dbReference type="PANTHER" id="PTHR24182:SF13">
    <property type="entry name" value="LD18443P"/>
    <property type="match status" value="1"/>
</dbReference>
<feature type="repeat" description="ANK" evidence="1">
    <location>
        <begin position="376"/>
        <end position="408"/>
    </location>
</feature>
<dbReference type="STRING" id="5722.A2FF92"/>
<dbReference type="SMART" id="SM00248">
    <property type="entry name" value="ANK"/>
    <property type="match status" value="9"/>
</dbReference>
<dbReference type="eggNOG" id="KOG4177">
    <property type="taxonomic scope" value="Eukaryota"/>
</dbReference>
<dbReference type="VEuPathDB" id="TrichDB:TVAG_441360"/>
<keyword evidence="1" id="KW-0040">ANK repeat</keyword>
<dbReference type="EMBL" id="DS113759">
    <property type="protein sequence ID" value="EAX96422.1"/>
    <property type="molecule type" value="Genomic_DNA"/>
</dbReference>
<evidence type="ECO:0000313" key="4">
    <source>
        <dbReference type="Proteomes" id="UP000001542"/>
    </source>
</evidence>
<dbReference type="PROSITE" id="PS50297">
    <property type="entry name" value="ANK_REP_REGION"/>
    <property type="match status" value="6"/>
</dbReference>
<feature type="repeat" description="ANK" evidence="1">
    <location>
        <begin position="409"/>
        <end position="441"/>
    </location>
</feature>
<dbReference type="VEuPathDB" id="TrichDB:TVAGG3_0878730"/>
<dbReference type="Proteomes" id="UP000001542">
    <property type="component" value="Unassembled WGS sequence"/>
</dbReference>